<keyword evidence="6 8" id="KW-0472">Membrane</keyword>
<comment type="subcellular location">
    <subcellularLocation>
        <location evidence="1">Membrane</location>
        <topology evidence="1">Multi-pass membrane protein</topology>
    </subcellularLocation>
</comment>
<dbReference type="Gene3D" id="1.20.1280.290">
    <property type="match status" value="1"/>
</dbReference>
<evidence type="ECO:0000313" key="9">
    <source>
        <dbReference type="EMBL" id="EGG09013.1"/>
    </source>
</evidence>
<evidence type="ECO:0000256" key="2">
    <source>
        <dbReference type="ARBA" id="ARBA00022448"/>
    </source>
</evidence>
<dbReference type="EMBL" id="GL883099">
    <property type="protein sequence ID" value="EGG09013.1"/>
    <property type="molecule type" value="Genomic_DNA"/>
</dbReference>
<dbReference type="VEuPathDB" id="FungiDB:MELLADRAFT_84253"/>
<reference evidence="10" key="1">
    <citation type="journal article" date="2011" name="Proc. Natl. Acad. Sci. U.S.A.">
        <title>Obligate biotrophy features unraveled by the genomic analysis of rust fungi.</title>
        <authorList>
            <person name="Duplessis S."/>
            <person name="Cuomo C.A."/>
            <person name="Lin Y.-C."/>
            <person name="Aerts A."/>
            <person name="Tisserant E."/>
            <person name="Veneault-Fourrey C."/>
            <person name="Joly D.L."/>
            <person name="Hacquard S."/>
            <person name="Amselem J."/>
            <person name="Cantarel B.L."/>
            <person name="Chiu R."/>
            <person name="Coutinho P.M."/>
            <person name="Feau N."/>
            <person name="Field M."/>
            <person name="Frey P."/>
            <person name="Gelhaye E."/>
            <person name="Goldberg J."/>
            <person name="Grabherr M.G."/>
            <person name="Kodira C.D."/>
            <person name="Kohler A."/>
            <person name="Kuees U."/>
            <person name="Lindquist E.A."/>
            <person name="Lucas S.M."/>
            <person name="Mago R."/>
            <person name="Mauceli E."/>
            <person name="Morin E."/>
            <person name="Murat C."/>
            <person name="Pangilinan J.L."/>
            <person name="Park R."/>
            <person name="Pearson M."/>
            <person name="Quesneville H."/>
            <person name="Rouhier N."/>
            <person name="Sakthikumar S."/>
            <person name="Salamov A.A."/>
            <person name="Schmutz J."/>
            <person name="Selles B."/>
            <person name="Shapiro H."/>
            <person name="Tanguay P."/>
            <person name="Tuskan G.A."/>
            <person name="Henrissat B."/>
            <person name="Van de Peer Y."/>
            <person name="Rouze P."/>
            <person name="Ellis J.G."/>
            <person name="Dodds P.N."/>
            <person name="Schein J.E."/>
            <person name="Zhong S."/>
            <person name="Hamelin R.C."/>
            <person name="Grigoriev I.V."/>
            <person name="Szabo L.J."/>
            <person name="Martin F."/>
        </authorList>
    </citation>
    <scope>NUCLEOTIDE SEQUENCE [LARGE SCALE GENOMIC DNA]</scope>
    <source>
        <strain evidence="10">98AG31 / pathotype 3-4-7</strain>
    </source>
</reference>
<dbReference type="InterPro" id="IPR016817">
    <property type="entry name" value="MannP-dilichol_defect-1"/>
</dbReference>
<dbReference type="Proteomes" id="UP000001072">
    <property type="component" value="Unassembled WGS sequence"/>
</dbReference>
<accession>F4RF22</accession>
<keyword evidence="2" id="KW-0813">Transport</keyword>
<dbReference type="HOGENOM" id="CLU_2455198_0_0_1"/>
<sequence>MSWLYPITHKISWFIRTPAIALLGPECYTHLIYDLQPGSGIVKIPQIFKILKSKSARGLSLSSFILDTLGLIIIVGYNYRHDFPILTYE</sequence>
<comment type="similarity">
    <text evidence="7">Belongs to the MPDU1 (TC 2.A.43.3) family.</text>
</comment>
<evidence type="ECO:0000256" key="6">
    <source>
        <dbReference type="ARBA" id="ARBA00023136"/>
    </source>
</evidence>
<evidence type="ECO:0000256" key="5">
    <source>
        <dbReference type="ARBA" id="ARBA00022989"/>
    </source>
</evidence>
<dbReference type="GO" id="GO:0016020">
    <property type="term" value="C:membrane"/>
    <property type="evidence" value="ECO:0007669"/>
    <property type="project" value="UniProtKB-SubCell"/>
</dbReference>
<dbReference type="InParanoid" id="F4RF22"/>
<evidence type="ECO:0000256" key="3">
    <source>
        <dbReference type="ARBA" id="ARBA00022692"/>
    </source>
</evidence>
<name>F4RF22_MELLP</name>
<evidence type="ECO:0000256" key="1">
    <source>
        <dbReference type="ARBA" id="ARBA00004141"/>
    </source>
</evidence>
<dbReference type="GeneID" id="18933415"/>
<dbReference type="AlphaFoldDB" id="F4RF22"/>
<keyword evidence="4" id="KW-0677">Repeat</keyword>
<dbReference type="PANTHER" id="PTHR12226:SF2">
    <property type="entry name" value="MANNOSE-P-DOLICHOL UTILIZATION DEFECT 1 PROTEIN"/>
    <property type="match status" value="1"/>
</dbReference>
<keyword evidence="5 8" id="KW-1133">Transmembrane helix</keyword>
<evidence type="ECO:0000256" key="7">
    <source>
        <dbReference type="ARBA" id="ARBA00038475"/>
    </source>
</evidence>
<keyword evidence="10" id="KW-1185">Reference proteome</keyword>
<dbReference type="InterPro" id="IPR006603">
    <property type="entry name" value="PQ-loop_rpt"/>
</dbReference>
<dbReference type="Pfam" id="PF04193">
    <property type="entry name" value="PQ-loop"/>
    <property type="match status" value="1"/>
</dbReference>
<dbReference type="PANTHER" id="PTHR12226">
    <property type="entry name" value="MANNOSE-P-DOLICHOL UTILIZATION DEFECT 1 LEC35 -RELATED"/>
    <property type="match status" value="1"/>
</dbReference>
<dbReference type="OrthoDB" id="271506at2759"/>
<feature type="transmembrane region" description="Helical" evidence="8">
    <location>
        <begin position="59"/>
        <end position="79"/>
    </location>
</feature>
<dbReference type="KEGG" id="mlr:MELLADRAFT_84253"/>
<evidence type="ECO:0000256" key="4">
    <source>
        <dbReference type="ARBA" id="ARBA00022737"/>
    </source>
</evidence>
<evidence type="ECO:0000313" key="10">
    <source>
        <dbReference type="Proteomes" id="UP000001072"/>
    </source>
</evidence>
<keyword evidence="3 8" id="KW-0812">Transmembrane</keyword>
<dbReference type="RefSeq" id="XP_007407987.1">
    <property type="nucleotide sequence ID" value="XM_007407925.1"/>
</dbReference>
<organism evidence="10">
    <name type="scientific">Melampsora larici-populina (strain 98AG31 / pathotype 3-4-7)</name>
    <name type="common">Poplar leaf rust fungus</name>
    <dbReference type="NCBI Taxonomy" id="747676"/>
    <lineage>
        <taxon>Eukaryota</taxon>
        <taxon>Fungi</taxon>
        <taxon>Dikarya</taxon>
        <taxon>Basidiomycota</taxon>
        <taxon>Pucciniomycotina</taxon>
        <taxon>Pucciniomycetes</taxon>
        <taxon>Pucciniales</taxon>
        <taxon>Melampsoraceae</taxon>
        <taxon>Melampsora</taxon>
    </lineage>
</organism>
<proteinExistence type="inferred from homology"/>
<protein>
    <submittedName>
        <fullName evidence="9">Uncharacterized protein</fullName>
    </submittedName>
</protein>
<gene>
    <name evidence="9" type="ORF">MELLADRAFT_84253</name>
</gene>
<dbReference type="SMART" id="SM00679">
    <property type="entry name" value="CTNS"/>
    <property type="match status" value="1"/>
</dbReference>
<evidence type="ECO:0000256" key="8">
    <source>
        <dbReference type="SAM" id="Phobius"/>
    </source>
</evidence>